<comment type="subcellular location">
    <subcellularLocation>
        <location evidence="1">Cell envelope</location>
    </subcellularLocation>
</comment>
<dbReference type="PROSITE" id="PS51257">
    <property type="entry name" value="PROKAR_LIPOPROTEIN"/>
    <property type="match status" value="1"/>
</dbReference>
<dbReference type="CDD" id="cd01536">
    <property type="entry name" value="PBP1_ABC_sugar_binding-like"/>
    <property type="match status" value="1"/>
</dbReference>
<comment type="caution">
    <text evidence="5">The sequence shown here is derived from an EMBL/GenBank/DDBJ whole genome shotgun (WGS) entry which is preliminary data.</text>
</comment>
<dbReference type="InterPro" id="IPR025997">
    <property type="entry name" value="SBP_2_dom"/>
</dbReference>
<keyword evidence="3" id="KW-0732">Signal</keyword>
<sequence length="370" mass="42238">MKRTYKLSTLILILLITTITYGCSKNVSVSNSQNEYIEQPTKDVRKIAFAHKSINSFFYITMNESIKRAVKEKGWEFEYAVADYDYVRQNNQIINFIGKKPDAIITTAINSTQINDSINIAKNEGIPVAIVDTDTSGSKVDIVVSFDNYLAGQQAAKEIVNRLKDKYGYEKGVVFNAYGLESSKADIDRKKGFESIINRYEDIVYIEKPGYSNPEDVKNTLLEAYEENSNIDAVFCSSDYPARGMVDALKELNKWEVVGQKEHVIFVTIDGEPSAIDNIKKGYYDASVVQDVVSYGNIVIDLIDRYIFKGEKLDSKTYTCENAYWEKCSIQQHNDGIKVIIPLYVVDKSNVEDKRHWAYIAQEKWGFRYK</sequence>
<dbReference type="Pfam" id="PF13407">
    <property type="entry name" value="Peripla_BP_4"/>
    <property type="match status" value="1"/>
</dbReference>
<dbReference type="InterPro" id="IPR028082">
    <property type="entry name" value="Peripla_BP_I"/>
</dbReference>
<dbReference type="PANTHER" id="PTHR46847:SF1">
    <property type="entry name" value="D-ALLOSE-BINDING PERIPLASMIC PROTEIN-RELATED"/>
    <property type="match status" value="1"/>
</dbReference>
<protein>
    <submittedName>
        <fullName evidence="5">ABC-type sugar transport system substrate-binding protein</fullName>
    </submittedName>
</protein>
<comment type="similarity">
    <text evidence="2">Belongs to the bacterial solute-binding protein 2 family.</text>
</comment>
<reference evidence="5 6" key="1">
    <citation type="submission" date="2023-07" db="EMBL/GenBank/DDBJ databases">
        <title>Genomic Encyclopedia of Type Strains, Phase IV (KMG-IV): sequencing the most valuable type-strain genomes for metagenomic binning, comparative biology and taxonomic classification.</title>
        <authorList>
            <person name="Goeker M."/>
        </authorList>
    </citation>
    <scope>NUCLEOTIDE SEQUENCE [LARGE SCALE GENOMIC DNA]</scope>
    <source>
        <strain evidence="5 6">DSM 15049</strain>
    </source>
</reference>
<dbReference type="Gene3D" id="3.40.50.2300">
    <property type="match status" value="2"/>
</dbReference>
<keyword evidence="6" id="KW-1185">Reference proteome</keyword>
<accession>A0ABU0MZR2</accession>
<dbReference type="RefSeq" id="WP_307505522.1">
    <property type="nucleotide sequence ID" value="NZ_BAAACE010000021.1"/>
</dbReference>
<evidence type="ECO:0000256" key="2">
    <source>
        <dbReference type="ARBA" id="ARBA00007639"/>
    </source>
</evidence>
<organism evidence="5 6">
    <name type="scientific">Paraclostridium ghonii</name>
    <dbReference type="NCBI Taxonomy" id="29358"/>
    <lineage>
        <taxon>Bacteria</taxon>
        <taxon>Bacillati</taxon>
        <taxon>Bacillota</taxon>
        <taxon>Clostridia</taxon>
        <taxon>Peptostreptococcales</taxon>
        <taxon>Peptostreptococcaceae</taxon>
        <taxon>Paraclostridium</taxon>
    </lineage>
</organism>
<proteinExistence type="inferred from homology"/>
<evidence type="ECO:0000313" key="5">
    <source>
        <dbReference type="EMBL" id="MDQ0556408.1"/>
    </source>
</evidence>
<evidence type="ECO:0000259" key="4">
    <source>
        <dbReference type="Pfam" id="PF13407"/>
    </source>
</evidence>
<dbReference type="EMBL" id="JAUSWG010000005">
    <property type="protein sequence ID" value="MDQ0556408.1"/>
    <property type="molecule type" value="Genomic_DNA"/>
</dbReference>
<evidence type="ECO:0000256" key="3">
    <source>
        <dbReference type="ARBA" id="ARBA00022729"/>
    </source>
</evidence>
<evidence type="ECO:0000256" key="1">
    <source>
        <dbReference type="ARBA" id="ARBA00004196"/>
    </source>
</evidence>
<dbReference type="Proteomes" id="UP001232584">
    <property type="component" value="Unassembled WGS sequence"/>
</dbReference>
<evidence type="ECO:0000313" key="6">
    <source>
        <dbReference type="Proteomes" id="UP001232584"/>
    </source>
</evidence>
<feature type="domain" description="Periplasmic binding protein" evidence="4">
    <location>
        <begin position="47"/>
        <end position="308"/>
    </location>
</feature>
<keyword evidence="5" id="KW-0813">Transport</keyword>
<name>A0ABU0MZR2_9FIRM</name>
<dbReference type="SUPFAM" id="SSF53822">
    <property type="entry name" value="Periplasmic binding protein-like I"/>
    <property type="match status" value="1"/>
</dbReference>
<keyword evidence="5" id="KW-0762">Sugar transport</keyword>
<gene>
    <name evidence="5" type="ORF">QOZ92_001522</name>
</gene>
<dbReference type="PANTHER" id="PTHR46847">
    <property type="entry name" value="D-ALLOSE-BINDING PERIPLASMIC PROTEIN-RELATED"/>
    <property type="match status" value="1"/>
</dbReference>